<dbReference type="Pfam" id="PF12697">
    <property type="entry name" value="Abhydrolase_6"/>
    <property type="match status" value="1"/>
</dbReference>
<keyword evidence="1 3" id="KW-0378">Hydrolase</keyword>
<dbReference type="OrthoDB" id="2498029at2759"/>
<accession>A0A8H6RLJ4</accession>
<comment type="caution">
    <text evidence="3">The sequence shown here is derived from an EMBL/GenBank/DDBJ whole genome shotgun (WGS) entry which is preliminary data.</text>
</comment>
<dbReference type="GO" id="GO:0016020">
    <property type="term" value="C:membrane"/>
    <property type="evidence" value="ECO:0007669"/>
    <property type="project" value="TreeGrafter"/>
</dbReference>
<dbReference type="Gene3D" id="3.40.50.1820">
    <property type="entry name" value="alpha/beta hydrolase"/>
    <property type="match status" value="1"/>
</dbReference>
<dbReference type="AlphaFoldDB" id="A0A8H6RLJ4"/>
<dbReference type="EMBL" id="JABCIY010000077">
    <property type="protein sequence ID" value="KAF7193689.1"/>
    <property type="molecule type" value="Genomic_DNA"/>
</dbReference>
<evidence type="ECO:0000313" key="3">
    <source>
        <dbReference type="EMBL" id="KAF7193689.1"/>
    </source>
</evidence>
<dbReference type="PRINTS" id="PR00412">
    <property type="entry name" value="EPOXHYDRLASE"/>
</dbReference>
<evidence type="ECO:0000259" key="2">
    <source>
        <dbReference type="Pfam" id="PF12697"/>
    </source>
</evidence>
<proteinExistence type="predicted"/>
<dbReference type="PANTHER" id="PTHR43798:SF31">
    <property type="entry name" value="AB HYDROLASE SUPERFAMILY PROTEIN YCLE"/>
    <property type="match status" value="1"/>
</dbReference>
<dbReference type="InterPro" id="IPR050266">
    <property type="entry name" value="AB_hydrolase_sf"/>
</dbReference>
<organism evidence="3 4">
    <name type="scientific">Pseudocercospora fuligena</name>
    <dbReference type="NCBI Taxonomy" id="685502"/>
    <lineage>
        <taxon>Eukaryota</taxon>
        <taxon>Fungi</taxon>
        <taxon>Dikarya</taxon>
        <taxon>Ascomycota</taxon>
        <taxon>Pezizomycotina</taxon>
        <taxon>Dothideomycetes</taxon>
        <taxon>Dothideomycetidae</taxon>
        <taxon>Mycosphaerellales</taxon>
        <taxon>Mycosphaerellaceae</taxon>
        <taxon>Pseudocercospora</taxon>
    </lineage>
</organism>
<gene>
    <name evidence="3" type="ORF">HII31_05035</name>
</gene>
<feature type="domain" description="AB hydrolase-1" evidence="2">
    <location>
        <begin position="34"/>
        <end position="288"/>
    </location>
</feature>
<dbReference type="PANTHER" id="PTHR43798">
    <property type="entry name" value="MONOACYLGLYCEROL LIPASE"/>
    <property type="match status" value="1"/>
</dbReference>
<keyword evidence="4" id="KW-1185">Reference proteome</keyword>
<evidence type="ECO:0000256" key="1">
    <source>
        <dbReference type="ARBA" id="ARBA00022801"/>
    </source>
</evidence>
<dbReference type="SUPFAM" id="SSF53474">
    <property type="entry name" value="alpha/beta-Hydrolases"/>
    <property type="match status" value="1"/>
</dbReference>
<dbReference type="InterPro" id="IPR029058">
    <property type="entry name" value="AB_hydrolase_fold"/>
</dbReference>
<dbReference type="PRINTS" id="PR00111">
    <property type="entry name" value="ABHYDROLASE"/>
</dbReference>
<evidence type="ECO:0000313" key="4">
    <source>
        <dbReference type="Proteomes" id="UP000660729"/>
    </source>
</evidence>
<reference evidence="3" key="1">
    <citation type="submission" date="2020-04" db="EMBL/GenBank/DDBJ databases">
        <title>Draft genome resource of the tomato pathogen Pseudocercospora fuligena.</title>
        <authorList>
            <person name="Zaccaron A."/>
        </authorList>
    </citation>
    <scope>NUCLEOTIDE SEQUENCE</scope>
    <source>
        <strain evidence="3">PF001</strain>
    </source>
</reference>
<protein>
    <submittedName>
        <fullName evidence="3">Soluble epoxide hydrolase</fullName>
    </submittedName>
</protein>
<dbReference type="Proteomes" id="UP000660729">
    <property type="component" value="Unassembled WGS sequence"/>
</dbReference>
<dbReference type="GO" id="GO:0016787">
    <property type="term" value="F:hydrolase activity"/>
    <property type="evidence" value="ECO:0007669"/>
    <property type="project" value="UniProtKB-KW"/>
</dbReference>
<sequence length="293" mass="32113">MIMPSQTTLIPVAEHLSLHTHISTTEKPNERPALLLLHFWGGSYQTYNSVIDRLQDDFNLIAPSLRGWGDSSRPGDDDAYTTRDYADDIVHLINSLHSSQPGFFTNGLVVIGHSMGGKIAQLLLASGDVPQDLIRVLVLLAPAPVRSFRLPEDMRKQQIHAYGSEPSASFVIENVLLGKPSNITAALRSEMASTACSGSLGARMAWPEYGMSEEYEDFVLAAIHGRKERQALRMLVLVGELDRVETPENVRKNVAEPMMHVGVDVSIEVLEGVGHLLPVEAPDAVAEAIRKMS</sequence>
<dbReference type="InterPro" id="IPR000639">
    <property type="entry name" value="Epox_hydrolase-like"/>
</dbReference>
<name>A0A8H6RLJ4_9PEZI</name>
<dbReference type="InterPro" id="IPR000073">
    <property type="entry name" value="AB_hydrolase_1"/>
</dbReference>